<name>A0ABR1U5U9_9PEZI</name>
<comment type="subcellular location">
    <subcellularLocation>
        <location evidence="1">Membrane</location>
        <topology evidence="1">Multi-pass membrane protein</topology>
    </subcellularLocation>
</comment>
<evidence type="ECO:0000256" key="5">
    <source>
        <dbReference type="SAM" id="Phobius"/>
    </source>
</evidence>
<keyword evidence="4 5" id="KW-0472">Membrane</keyword>
<dbReference type="InterPro" id="IPR000537">
    <property type="entry name" value="UbiA_prenyltransferase"/>
</dbReference>
<evidence type="ECO:0000256" key="3">
    <source>
        <dbReference type="ARBA" id="ARBA00022989"/>
    </source>
</evidence>
<feature type="transmembrane region" description="Helical" evidence="5">
    <location>
        <begin position="240"/>
        <end position="263"/>
    </location>
</feature>
<dbReference type="InterPro" id="IPR050475">
    <property type="entry name" value="Prenyltransferase_related"/>
</dbReference>
<evidence type="ECO:0000256" key="2">
    <source>
        <dbReference type="ARBA" id="ARBA00022692"/>
    </source>
</evidence>
<sequence>MRTLPSGHAKRALAGQLLLALRAFSSIAQAFSLAWAFVESNFFTFAVPNTVFGLLGALAGPRLLEGPVLIFDLANQYPPQSVAEDRANKPWRPLPAGRLTSDQARRLTLLAASAGLVFNYGLGLWSEGLLVQVLSYYYNELEGSGGLLRDAIIAVSYGLANRASLKLAAGPENRVSPAGHAWTAVVSGVVLTTMHVQDIKDQRGDRMRGRKTLPLLLGDGRCRVALAVLVPSWSLVNVGFWRLGLVASASYCLLAAWIAQRVLTKREAQEDARTWRIWCFWLASLYAFPLFGAP</sequence>
<evidence type="ECO:0000313" key="7">
    <source>
        <dbReference type="Proteomes" id="UP001446871"/>
    </source>
</evidence>
<dbReference type="PANTHER" id="PTHR42723:SF1">
    <property type="entry name" value="CHLOROPHYLL SYNTHASE, CHLOROPLASTIC"/>
    <property type="match status" value="1"/>
</dbReference>
<keyword evidence="2 5" id="KW-0812">Transmembrane</keyword>
<proteinExistence type="predicted"/>
<keyword evidence="3 5" id="KW-1133">Transmembrane helix</keyword>
<feature type="transmembrane region" description="Helical" evidence="5">
    <location>
        <begin position="107"/>
        <end position="126"/>
    </location>
</feature>
<dbReference type="Pfam" id="PF01040">
    <property type="entry name" value="UbiA"/>
    <property type="match status" value="1"/>
</dbReference>
<evidence type="ECO:0000313" key="6">
    <source>
        <dbReference type="EMBL" id="KAK8054282.1"/>
    </source>
</evidence>
<dbReference type="Proteomes" id="UP001446871">
    <property type="component" value="Unassembled WGS sequence"/>
</dbReference>
<comment type="caution">
    <text evidence="6">The sequence shown here is derived from an EMBL/GenBank/DDBJ whole genome shotgun (WGS) entry which is preliminary data.</text>
</comment>
<accession>A0ABR1U5U9</accession>
<gene>
    <name evidence="6" type="ORF">PG996_013583</name>
</gene>
<reference evidence="6 7" key="1">
    <citation type="submission" date="2023-01" db="EMBL/GenBank/DDBJ databases">
        <title>Analysis of 21 Apiospora genomes using comparative genomics revels a genus with tremendous synthesis potential of carbohydrate active enzymes and secondary metabolites.</title>
        <authorList>
            <person name="Sorensen T."/>
        </authorList>
    </citation>
    <scope>NUCLEOTIDE SEQUENCE [LARGE SCALE GENOMIC DNA]</scope>
    <source>
        <strain evidence="6 7">CBS 83171</strain>
    </source>
</reference>
<keyword evidence="7" id="KW-1185">Reference proteome</keyword>
<evidence type="ECO:0000256" key="4">
    <source>
        <dbReference type="ARBA" id="ARBA00023136"/>
    </source>
</evidence>
<dbReference type="PANTHER" id="PTHR42723">
    <property type="entry name" value="CHLOROPHYLL SYNTHASE"/>
    <property type="match status" value="1"/>
</dbReference>
<protein>
    <submittedName>
        <fullName evidence="6">UbiA prenyltransferase family-domain-containing protein</fullName>
    </submittedName>
</protein>
<organism evidence="6 7">
    <name type="scientific">Apiospora saccharicola</name>
    <dbReference type="NCBI Taxonomy" id="335842"/>
    <lineage>
        <taxon>Eukaryota</taxon>
        <taxon>Fungi</taxon>
        <taxon>Dikarya</taxon>
        <taxon>Ascomycota</taxon>
        <taxon>Pezizomycotina</taxon>
        <taxon>Sordariomycetes</taxon>
        <taxon>Xylariomycetidae</taxon>
        <taxon>Amphisphaeriales</taxon>
        <taxon>Apiosporaceae</taxon>
        <taxon>Apiospora</taxon>
    </lineage>
</organism>
<evidence type="ECO:0000256" key="1">
    <source>
        <dbReference type="ARBA" id="ARBA00004141"/>
    </source>
</evidence>
<feature type="transmembrane region" description="Helical" evidence="5">
    <location>
        <begin position="275"/>
        <end position="293"/>
    </location>
</feature>
<dbReference type="CDD" id="cd13965">
    <property type="entry name" value="PT_UbiA_3"/>
    <property type="match status" value="1"/>
</dbReference>
<dbReference type="EMBL" id="JAQQWM010000008">
    <property type="protein sequence ID" value="KAK8054282.1"/>
    <property type="molecule type" value="Genomic_DNA"/>
</dbReference>